<proteinExistence type="predicted"/>
<evidence type="ECO:0000259" key="7">
    <source>
        <dbReference type="PROSITE" id="PS51471"/>
    </source>
</evidence>
<sequence>MKIALDHPLFTRIASDLADHGWSHHTIFLPPALTQALATDCQRRAADGLLTPAATGRGIGAQVREGIRGDAIDWVEPGQSAPVDSWLTLMDCLRQSLNQSLYLGLEDFEGHFACYPQGGYYTRHLDRFNDDDRRVVSTVLYLNDAWLPEDGGQLRLYLPDQRVHDVVPTGGAFVAFMSGQVPHEVMPAMRERRSLTGWLRRRGELPL</sequence>
<dbReference type="RefSeq" id="WP_168085258.1">
    <property type="nucleotide sequence ID" value="NZ_JAAVJI010000012.1"/>
</dbReference>
<name>A0ABX0YK32_9PSED</name>
<dbReference type="PANTHER" id="PTHR12907">
    <property type="entry name" value="EGL NINE HOMOLOG-RELATED"/>
    <property type="match status" value="1"/>
</dbReference>
<evidence type="ECO:0000256" key="6">
    <source>
        <dbReference type="ARBA" id="ARBA00023004"/>
    </source>
</evidence>
<accession>A0ABX0YK32</accession>
<evidence type="ECO:0000256" key="1">
    <source>
        <dbReference type="ARBA" id="ARBA00001961"/>
    </source>
</evidence>
<keyword evidence="9" id="KW-1185">Reference proteome</keyword>
<dbReference type="SMART" id="SM00702">
    <property type="entry name" value="P4Hc"/>
    <property type="match status" value="1"/>
</dbReference>
<protein>
    <submittedName>
        <fullName evidence="8">2OG-Fe(II) oxygenase</fullName>
    </submittedName>
</protein>
<keyword evidence="4" id="KW-0223">Dioxygenase</keyword>
<evidence type="ECO:0000256" key="2">
    <source>
        <dbReference type="ARBA" id="ARBA00022723"/>
    </source>
</evidence>
<keyword evidence="2" id="KW-0479">Metal-binding</keyword>
<evidence type="ECO:0000313" key="8">
    <source>
        <dbReference type="EMBL" id="NJP02679.1"/>
    </source>
</evidence>
<dbReference type="InterPro" id="IPR005123">
    <property type="entry name" value="Oxoglu/Fe-dep_dioxygenase_dom"/>
</dbReference>
<gene>
    <name evidence="8" type="ORF">HBH25_17660</name>
</gene>
<keyword evidence="6" id="KW-0408">Iron</keyword>
<dbReference type="EMBL" id="JAAVJI010000012">
    <property type="protein sequence ID" value="NJP02679.1"/>
    <property type="molecule type" value="Genomic_DNA"/>
</dbReference>
<dbReference type="InterPro" id="IPR044862">
    <property type="entry name" value="Pro_4_hyd_alph_FE2OG_OXY"/>
</dbReference>
<dbReference type="PROSITE" id="PS51471">
    <property type="entry name" value="FE2OG_OXY"/>
    <property type="match status" value="1"/>
</dbReference>
<evidence type="ECO:0000256" key="4">
    <source>
        <dbReference type="ARBA" id="ARBA00022964"/>
    </source>
</evidence>
<evidence type="ECO:0000256" key="5">
    <source>
        <dbReference type="ARBA" id="ARBA00023002"/>
    </source>
</evidence>
<comment type="cofactor">
    <cofactor evidence="1">
        <name>L-ascorbate</name>
        <dbReference type="ChEBI" id="CHEBI:38290"/>
    </cofactor>
</comment>
<dbReference type="Gene3D" id="2.60.120.620">
    <property type="entry name" value="q2cbj1_9rhob like domain"/>
    <property type="match status" value="1"/>
</dbReference>
<dbReference type="Proteomes" id="UP000746535">
    <property type="component" value="Unassembled WGS sequence"/>
</dbReference>
<feature type="domain" description="Fe2OG dioxygenase" evidence="7">
    <location>
        <begin position="104"/>
        <end position="201"/>
    </location>
</feature>
<keyword evidence="5" id="KW-0560">Oxidoreductase</keyword>
<evidence type="ECO:0000313" key="9">
    <source>
        <dbReference type="Proteomes" id="UP000746535"/>
    </source>
</evidence>
<keyword evidence="3" id="KW-0847">Vitamin C</keyword>
<dbReference type="InterPro" id="IPR006620">
    <property type="entry name" value="Pro_4_hyd_alph"/>
</dbReference>
<dbReference type="Pfam" id="PF13640">
    <property type="entry name" value="2OG-FeII_Oxy_3"/>
    <property type="match status" value="1"/>
</dbReference>
<dbReference type="PANTHER" id="PTHR12907:SF26">
    <property type="entry name" value="HIF PROLYL HYDROXYLASE, ISOFORM C"/>
    <property type="match status" value="1"/>
</dbReference>
<comment type="caution">
    <text evidence="8">The sequence shown here is derived from an EMBL/GenBank/DDBJ whole genome shotgun (WGS) entry which is preliminary data.</text>
</comment>
<dbReference type="InterPro" id="IPR051559">
    <property type="entry name" value="HIF_prolyl_hydroxylases"/>
</dbReference>
<evidence type="ECO:0000256" key="3">
    <source>
        <dbReference type="ARBA" id="ARBA00022896"/>
    </source>
</evidence>
<reference evidence="8 9" key="1">
    <citation type="submission" date="2020-03" db="EMBL/GenBank/DDBJ databases">
        <authorList>
            <person name="Wang L."/>
            <person name="He N."/>
            <person name="Li Y."/>
            <person name="Fang Y."/>
            <person name="Zhang F."/>
        </authorList>
    </citation>
    <scope>NUCLEOTIDE SEQUENCE [LARGE SCALE GENOMIC DNA]</scope>
    <source>
        <strain evidence="9">hsmgli-8</strain>
    </source>
</reference>
<organism evidence="8 9">
    <name type="scientific">Pseudomonas quercus</name>
    <dbReference type="NCBI Taxonomy" id="2722792"/>
    <lineage>
        <taxon>Bacteria</taxon>
        <taxon>Pseudomonadati</taxon>
        <taxon>Pseudomonadota</taxon>
        <taxon>Gammaproteobacteria</taxon>
        <taxon>Pseudomonadales</taxon>
        <taxon>Pseudomonadaceae</taxon>
        <taxon>Pseudomonas</taxon>
    </lineage>
</organism>